<feature type="compositionally biased region" description="Basic and acidic residues" evidence="1">
    <location>
        <begin position="310"/>
        <end position="320"/>
    </location>
</feature>
<feature type="compositionally biased region" description="Low complexity" evidence="1">
    <location>
        <begin position="34"/>
        <end position="46"/>
    </location>
</feature>
<keyword evidence="2" id="KW-1133">Transmembrane helix</keyword>
<evidence type="ECO:0000256" key="1">
    <source>
        <dbReference type="SAM" id="MobiDB-lite"/>
    </source>
</evidence>
<feature type="region of interest" description="Disordered" evidence="1">
    <location>
        <begin position="200"/>
        <end position="379"/>
    </location>
</feature>
<gene>
    <name evidence="3" type="ORF">HXK03_04425</name>
</gene>
<feature type="transmembrane region" description="Helical" evidence="2">
    <location>
        <begin position="58"/>
        <end position="81"/>
    </location>
</feature>
<dbReference type="EMBL" id="JABZFZ010000193">
    <property type="protein sequence ID" value="MBF0940104.1"/>
    <property type="molecule type" value="Genomic_DNA"/>
</dbReference>
<feature type="compositionally biased region" description="Basic and acidic residues" evidence="1">
    <location>
        <begin position="343"/>
        <end position="371"/>
    </location>
</feature>
<reference evidence="3" key="1">
    <citation type="submission" date="2020-04" db="EMBL/GenBank/DDBJ databases">
        <title>Deep metagenomics examines the oral microbiome during advanced dental caries in children, revealing novel taxa and co-occurrences with host molecules.</title>
        <authorList>
            <person name="Baker J.L."/>
            <person name="Morton J.T."/>
            <person name="Dinis M."/>
            <person name="Alvarez R."/>
            <person name="Tran N.C."/>
            <person name="Knight R."/>
            <person name="Edlund A."/>
        </authorList>
    </citation>
    <scope>NUCLEOTIDE SEQUENCE</scope>
    <source>
        <strain evidence="3">JCVI_32_bin.64</strain>
    </source>
</reference>
<organism evidence="3 4">
    <name type="scientific">Schaalia georgiae</name>
    <dbReference type="NCBI Taxonomy" id="52768"/>
    <lineage>
        <taxon>Bacteria</taxon>
        <taxon>Bacillati</taxon>
        <taxon>Actinomycetota</taxon>
        <taxon>Actinomycetes</taxon>
        <taxon>Actinomycetales</taxon>
        <taxon>Actinomycetaceae</taxon>
        <taxon>Schaalia</taxon>
    </lineage>
</organism>
<protein>
    <recommendedName>
        <fullName evidence="5">Tetratricopeptide repeat protein</fullName>
    </recommendedName>
</protein>
<keyword evidence="2" id="KW-0812">Transmembrane</keyword>
<feature type="compositionally biased region" description="Basic and acidic residues" evidence="1">
    <location>
        <begin position="256"/>
        <end position="272"/>
    </location>
</feature>
<keyword evidence="2" id="KW-0472">Membrane</keyword>
<evidence type="ECO:0000256" key="2">
    <source>
        <dbReference type="SAM" id="Phobius"/>
    </source>
</evidence>
<name>A0A929MZJ3_9ACTO</name>
<feature type="compositionally biased region" description="Gly residues" evidence="1">
    <location>
        <begin position="225"/>
        <end position="247"/>
    </location>
</feature>
<comment type="caution">
    <text evidence="3">The sequence shown here is derived from an EMBL/GenBank/DDBJ whole genome shotgun (WGS) entry which is preliminary data.</text>
</comment>
<sequence length="379" mass="40091">MPSDGQFPPVGPPSADPDDVLVPFGAPEADTGGSSPKAKAARGPAAKPRRSRKALRPLLWSLPFVLIGLAASTYLIGLTLWSRASLGHWTDSDYTSAQAGYEGQKTLTKSGVESWVANYNLGTTMLREGDTEGGIDLLRTAKEQVPTATEIEPGRIETYSYECQVRINLALGIEIQGDAKAASDDWSGAATAYSEAKDIVSPCQSPSSSQNQSGGGGDQSDQQSGGQGGGGQSDQQSGGQGGGGGQQDPGEQADDSTDRLGDKEQQAKDKQDQGGQGQDQQDKGNQGQDQQDKGGQGQDQQDKGGQGQDQQDKGGQDQQDKGGQGKNKNKNKNEDEGYDNESSSDRQKRQDLQNKNRGNEKDRQDRSDSKRSGNPNGAW</sequence>
<evidence type="ECO:0000313" key="3">
    <source>
        <dbReference type="EMBL" id="MBF0940104.1"/>
    </source>
</evidence>
<feature type="region of interest" description="Disordered" evidence="1">
    <location>
        <begin position="1"/>
        <end position="49"/>
    </location>
</feature>
<dbReference type="AlphaFoldDB" id="A0A929MZJ3"/>
<dbReference type="Proteomes" id="UP000718630">
    <property type="component" value="Unassembled WGS sequence"/>
</dbReference>
<evidence type="ECO:0008006" key="5">
    <source>
        <dbReference type="Google" id="ProtNLM"/>
    </source>
</evidence>
<accession>A0A929MZJ3</accession>
<proteinExistence type="predicted"/>
<evidence type="ECO:0000313" key="4">
    <source>
        <dbReference type="Proteomes" id="UP000718630"/>
    </source>
</evidence>